<feature type="transmembrane region" description="Helical" evidence="5">
    <location>
        <begin position="95"/>
        <end position="117"/>
    </location>
</feature>
<evidence type="ECO:0000313" key="6">
    <source>
        <dbReference type="EMBL" id="SDH54691.1"/>
    </source>
</evidence>
<reference evidence="6 7" key="1">
    <citation type="submission" date="2016-10" db="EMBL/GenBank/DDBJ databases">
        <authorList>
            <person name="de Groot N.N."/>
        </authorList>
    </citation>
    <scope>NUCLEOTIDE SEQUENCE [LARGE SCALE GENOMIC DNA]</scope>
    <source>
        <strain evidence="6 7">DSM 21632</strain>
    </source>
</reference>
<evidence type="ECO:0000313" key="7">
    <source>
        <dbReference type="Proteomes" id="UP000199163"/>
    </source>
</evidence>
<comment type="subcellular location">
    <subcellularLocation>
        <location evidence="1">Membrane</location>
        <topology evidence="1">Multi-pass membrane protein</topology>
    </subcellularLocation>
</comment>
<dbReference type="PANTHER" id="PTHR10361:SF28">
    <property type="entry name" value="P3 PROTEIN-RELATED"/>
    <property type="match status" value="1"/>
</dbReference>
<protein>
    <submittedName>
        <fullName evidence="6">Bile acid:Na+ symporter, BASS family</fullName>
    </submittedName>
</protein>
<feature type="transmembrane region" description="Helical" evidence="5">
    <location>
        <begin position="64"/>
        <end position="89"/>
    </location>
</feature>
<dbReference type="InterPro" id="IPR004710">
    <property type="entry name" value="Bilac:Na_transpt"/>
</dbReference>
<keyword evidence="2 5" id="KW-0812">Transmembrane</keyword>
<sequence>MNRIQLFVNKYFTIFVIIISFIAFYLPEYFAWITGYITILLGIIMFGMGLTMKLSDFAIVAKKPLPVGIGIAAQYVIMPLAAFIIAVFLQLPPEIAAGLVLVGACPGGTASNVMVYLGKGDVAVSIAMTSVSTMLAPIFTPLILLLLANEWLPVNAGSMFMSIIQVIIIPVGLGILVSRFFPAAVARSVRMLPVVSAAAIVAIVGGVIAANKENIVATGLLVILAVILHNGFGLFLGYIAAKATGLNETKRRAVAIEVGMQNSALGTQLAAAHFTPLAALPSAVFSMWHNISGPMLVAWWNRKDHH</sequence>
<keyword evidence="3 5" id="KW-1133">Transmembrane helix</keyword>
<dbReference type="Proteomes" id="UP000199163">
    <property type="component" value="Unassembled WGS sequence"/>
</dbReference>
<name>A0A1G8DAH3_9BACI</name>
<dbReference type="OrthoDB" id="9806785at2"/>
<evidence type="ECO:0000256" key="4">
    <source>
        <dbReference type="ARBA" id="ARBA00023136"/>
    </source>
</evidence>
<dbReference type="RefSeq" id="WP_091272618.1">
    <property type="nucleotide sequence ID" value="NZ_FNDK01000007.1"/>
</dbReference>
<dbReference type="EMBL" id="FNDK01000007">
    <property type="protein sequence ID" value="SDH54691.1"/>
    <property type="molecule type" value="Genomic_DNA"/>
</dbReference>
<organism evidence="6 7">
    <name type="scientific">Alteribacillus persepolensis</name>
    <dbReference type="NCBI Taxonomy" id="568899"/>
    <lineage>
        <taxon>Bacteria</taxon>
        <taxon>Bacillati</taxon>
        <taxon>Bacillota</taxon>
        <taxon>Bacilli</taxon>
        <taxon>Bacillales</taxon>
        <taxon>Bacillaceae</taxon>
        <taxon>Alteribacillus</taxon>
    </lineage>
</organism>
<feature type="transmembrane region" description="Helical" evidence="5">
    <location>
        <begin position="215"/>
        <end position="241"/>
    </location>
</feature>
<feature type="transmembrane region" description="Helical" evidence="5">
    <location>
        <begin position="32"/>
        <end position="52"/>
    </location>
</feature>
<feature type="transmembrane region" description="Helical" evidence="5">
    <location>
        <begin position="124"/>
        <end position="147"/>
    </location>
</feature>
<evidence type="ECO:0000256" key="3">
    <source>
        <dbReference type="ARBA" id="ARBA00022989"/>
    </source>
</evidence>
<dbReference type="Gene3D" id="1.20.1530.20">
    <property type="match status" value="1"/>
</dbReference>
<dbReference type="Pfam" id="PF01758">
    <property type="entry name" value="SBF"/>
    <property type="match status" value="1"/>
</dbReference>
<evidence type="ECO:0000256" key="5">
    <source>
        <dbReference type="SAM" id="Phobius"/>
    </source>
</evidence>
<feature type="transmembrane region" description="Helical" evidence="5">
    <location>
        <begin position="7"/>
        <end position="26"/>
    </location>
</feature>
<dbReference type="InterPro" id="IPR002657">
    <property type="entry name" value="BilAc:Na_symport/Acr3"/>
</dbReference>
<feature type="transmembrane region" description="Helical" evidence="5">
    <location>
        <begin position="159"/>
        <end position="177"/>
    </location>
</feature>
<accession>A0A1G8DAH3</accession>
<dbReference type="GO" id="GO:0016020">
    <property type="term" value="C:membrane"/>
    <property type="evidence" value="ECO:0007669"/>
    <property type="project" value="UniProtKB-SubCell"/>
</dbReference>
<keyword evidence="7" id="KW-1185">Reference proteome</keyword>
<gene>
    <name evidence="6" type="ORF">SAMN05192534_10723</name>
</gene>
<dbReference type="InterPro" id="IPR038770">
    <property type="entry name" value="Na+/solute_symporter_sf"/>
</dbReference>
<keyword evidence="4 5" id="KW-0472">Membrane</keyword>
<evidence type="ECO:0000256" key="2">
    <source>
        <dbReference type="ARBA" id="ARBA00022692"/>
    </source>
</evidence>
<evidence type="ECO:0000256" key="1">
    <source>
        <dbReference type="ARBA" id="ARBA00004141"/>
    </source>
</evidence>
<feature type="transmembrane region" description="Helical" evidence="5">
    <location>
        <begin position="189"/>
        <end position="209"/>
    </location>
</feature>
<proteinExistence type="predicted"/>
<dbReference type="PANTHER" id="PTHR10361">
    <property type="entry name" value="SODIUM-BILE ACID COTRANSPORTER"/>
    <property type="match status" value="1"/>
</dbReference>
<dbReference type="AlphaFoldDB" id="A0A1G8DAH3"/>